<dbReference type="SMART" id="SM00388">
    <property type="entry name" value="HisKA"/>
    <property type="match status" value="1"/>
</dbReference>
<evidence type="ECO:0000256" key="1">
    <source>
        <dbReference type="ARBA" id="ARBA00000085"/>
    </source>
</evidence>
<evidence type="ECO:0000256" key="3">
    <source>
        <dbReference type="ARBA" id="ARBA00022553"/>
    </source>
</evidence>
<dbReference type="CDD" id="cd00082">
    <property type="entry name" value="HisKA"/>
    <property type="match status" value="1"/>
</dbReference>
<dbReference type="PANTHER" id="PTHR43547">
    <property type="entry name" value="TWO-COMPONENT HISTIDINE KINASE"/>
    <property type="match status" value="1"/>
</dbReference>
<dbReference type="Pfam" id="PF00512">
    <property type="entry name" value="HisKA"/>
    <property type="match status" value="1"/>
</dbReference>
<dbReference type="Pfam" id="PF02518">
    <property type="entry name" value="HATPase_c"/>
    <property type="match status" value="1"/>
</dbReference>
<dbReference type="EC" id="2.7.13.3" evidence="2"/>
<comment type="caution">
    <text evidence="7">The sequence shown here is derived from an EMBL/GenBank/DDBJ whole genome shotgun (WGS) entry which is preliminary data.</text>
</comment>
<evidence type="ECO:0000259" key="6">
    <source>
        <dbReference type="PROSITE" id="PS50109"/>
    </source>
</evidence>
<dbReference type="InterPro" id="IPR003661">
    <property type="entry name" value="HisK_dim/P_dom"/>
</dbReference>
<feature type="domain" description="Histidine kinase" evidence="6">
    <location>
        <begin position="46"/>
        <end position="269"/>
    </location>
</feature>
<sequence length="298" mass="34127">MVNYDHLTKEQLISELKEKDKYIYDLKQANEEVKNYAELKTELFSIISHELKTPLNIIFGAIQLMENIHKGQEKCSYSKPINKYLKTMRQNCYRLLRLINNFIDMNKIEVGFFKLNLTNNDIVKTIEDITLSVVEFAQAKQINIIFDTEIEEKIIATDSEKIERVILNLLSNSIKFTESGGTIEVYIRSLEESIAIAIKDNGSGMPEEMLEKIFDIFSQVDSSLRRQAEGSGIGLFLSKSIIEMHGGRIYAKSQLGVGSEFIIEIPTRIIEDSKVAEVAISAERRIEKIHIEFADIYS</sequence>
<dbReference type="SMART" id="SM00387">
    <property type="entry name" value="HATPase_c"/>
    <property type="match status" value="1"/>
</dbReference>
<dbReference type="PROSITE" id="PS50109">
    <property type="entry name" value="HIS_KIN"/>
    <property type="match status" value="1"/>
</dbReference>
<comment type="catalytic activity">
    <reaction evidence="1">
        <text>ATP + protein L-histidine = ADP + protein N-phospho-L-histidine.</text>
        <dbReference type="EC" id="2.7.13.3"/>
    </reaction>
</comment>
<organism evidence="7">
    <name type="scientific">bioreactor metagenome</name>
    <dbReference type="NCBI Taxonomy" id="1076179"/>
    <lineage>
        <taxon>unclassified sequences</taxon>
        <taxon>metagenomes</taxon>
        <taxon>ecological metagenomes</taxon>
    </lineage>
</organism>
<evidence type="ECO:0000256" key="4">
    <source>
        <dbReference type="ARBA" id="ARBA00022679"/>
    </source>
</evidence>
<dbReference type="PANTHER" id="PTHR43547:SF2">
    <property type="entry name" value="HYBRID SIGNAL TRANSDUCTION HISTIDINE KINASE C"/>
    <property type="match status" value="1"/>
</dbReference>
<evidence type="ECO:0000256" key="2">
    <source>
        <dbReference type="ARBA" id="ARBA00012438"/>
    </source>
</evidence>
<dbReference type="Gene3D" id="1.10.287.130">
    <property type="match status" value="1"/>
</dbReference>
<dbReference type="EMBL" id="VSSQ01008819">
    <property type="protein sequence ID" value="MPM39938.1"/>
    <property type="molecule type" value="Genomic_DNA"/>
</dbReference>
<dbReference type="FunFam" id="3.30.565.10:FF:000006">
    <property type="entry name" value="Sensor histidine kinase WalK"/>
    <property type="match status" value="1"/>
</dbReference>
<dbReference type="GO" id="GO:0000155">
    <property type="term" value="F:phosphorelay sensor kinase activity"/>
    <property type="evidence" value="ECO:0007669"/>
    <property type="project" value="InterPro"/>
</dbReference>
<reference evidence="7" key="1">
    <citation type="submission" date="2019-08" db="EMBL/GenBank/DDBJ databases">
        <authorList>
            <person name="Kucharzyk K."/>
            <person name="Murdoch R.W."/>
            <person name="Higgins S."/>
            <person name="Loffler F."/>
        </authorList>
    </citation>
    <scope>NUCLEOTIDE SEQUENCE</scope>
</reference>
<accession>A0A644ZHY7</accession>
<dbReference type="AlphaFoldDB" id="A0A644ZHY7"/>
<proteinExistence type="predicted"/>
<dbReference type="SUPFAM" id="SSF47384">
    <property type="entry name" value="Homodimeric domain of signal transducing histidine kinase"/>
    <property type="match status" value="1"/>
</dbReference>
<keyword evidence="4 7" id="KW-0808">Transferase</keyword>
<gene>
    <name evidence="7" type="primary">tmoS_1</name>
    <name evidence="7" type="ORF">SDC9_86574</name>
</gene>
<dbReference type="PRINTS" id="PR00344">
    <property type="entry name" value="BCTRLSENSOR"/>
</dbReference>
<dbReference type="InterPro" id="IPR005467">
    <property type="entry name" value="His_kinase_dom"/>
</dbReference>
<evidence type="ECO:0000256" key="5">
    <source>
        <dbReference type="ARBA" id="ARBA00022777"/>
    </source>
</evidence>
<protein>
    <recommendedName>
        <fullName evidence="2">histidine kinase</fullName>
        <ecNumber evidence="2">2.7.13.3</ecNumber>
    </recommendedName>
</protein>
<keyword evidence="5 7" id="KW-0418">Kinase</keyword>
<dbReference type="SUPFAM" id="SSF55874">
    <property type="entry name" value="ATPase domain of HSP90 chaperone/DNA topoisomerase II/histidine kinase"/>
    <property type="match status" value="1"/>
</dbReference>
<dbReference type="CDD" id="cd16922">
    <property type="entry name" value="HATPase_EvgS-ArcB-TorS-like"/>
    <property type="match status" value="1"/>
</dbReference>
<dbReference type="InterPro" id="IPR003594">
    <property type="entry name" value="HATPase_dom"/>
</dbReference>
<dbReference type="InterPro" id="IPR036097">
    <property type="entry name" value="HisK_dim/P_sf"/>
</dbReference>
<evidence type="ECO:0000313" key="7">
    <source>
        <dbReference type="EMBL" id="MPM39938.1"/>
    </source>
</evidence>
<name>A0A644ZHY7_9ZZZZ</name>
<dbReference type="InterPro" id="IPR004358">
    <property type="entry name" value="Sig_transdc_His_kin-like_C"/>
</dbReference>
<keyword evidence="3" id="KW-0597">Phosphoprotein</keyword>
<dbReference type="InterPro" id="IPR036890">
    <property type="entry name" value="HATPase_C_sf"/>
</dbReference>
<dbReference type="Gene3D" id="3.30.565.10">
    <property type="entry name" value="Histidine kinase-like ATPase, C-terminal domain"/>
    <property type="match status" value="1"/>
</dbReference>